<protein>
    <recommendedName>
        <fullName evidence="1">PAC domain-containing protein</fullName>
    </recommendedName>
</protein>
<dbReference type="InterPro" id="IPR000014">
    <property type="entry name" value="PAS"/>
</dbReference>
<dbReference type="InterPro" id="IPR013767">
    <property type="entry name" value="PAS_fold"/>
</dbReference>
<evidence type="ECO:0000313" key="2">
    <source>
        <dbReference type="EMBL" id="CBX29624.1"/>
    </source>
</evidence>
<dbReference type="NCBIfam" id="TIGR00229">
    <property type="entry name" value="sensory_box"/>
    <property type="match status" value="1"/>
</dbReference>
<dbReference type="Gene3D" id="3.30.450.20">
    <property type="entry name" value="PAS domain"/>
    <property type="match status" value="2"/>
</dbReference>
<organism evidence="2">
    <name type="scientific">uncultured Desulfobacterium sp</name>
    <dbReference type="NCBI Taxonomy" id="201089"/>
    <lineage>
        <taxon>Bacteria</taxon>
        <taxon>Pseudomonadati</taxon>
        <taxon>Thermodesulfobacteriota</taxon>
        <taxon>Desulfobacteria</taxon>
        <taxon>Desulfobacterales</taxon>
        <taxon>Desulfobacteriaceae</taxon>
        <taxon>Desulfobacterium</taxon>
        <taxon>environmental samples</taxon>
    </lineage>
</organism>
<gene>
    <name evidence="2" type="ORF">N47_J06050</name>
</gene>
<accession>E1YGD0</accession>
<dbReference type="GO" id="GO:0006355">
    <property type="term" value="P:regulation of DNA-templated transcription"/>
    <property type="evidence" value="ECO:0007669"/>
    <property type="project" value="InterPro"/>
</dbReference>
<dbReference type="AlphaFoldDB" id="E1YGD0"/>
<dbReference type="InterPro" id="IPR000700">
    <property type="entry name" value="PAS-assoc_C"/>
</dbReference>
<dbReference type="PROSITE" id="PS50113">
    <property type="entry name" value="PAC"/>
    <property type="match status" value="1"/>
</dbReference>
<dbReference type="CDD" id="cd00130">
    <property type="entry name" value="PAS"/>
    <property type="match status" value="1"/>
</dbReference>
<sequence>MEIQTKKGEWYLMGIRPYRTLENVIDGAVVTFVDISKRKKMEEALQDPALQQAKINFCDSIVATVRESLLVLDENLRIVLANRSFFNTFKAEKEETLNKKLYELGNGQWDIPELRRLLEEILPKGSNFDNYKVTHKFENIGKRTMLLNARHIFSSDEKMRFIVLAIEDITGRKN</sequence>
<dbReference type="SMART" id="SM00091">
    <property type="entry name" value="PAS"/>
    <property type="match status" value="1"/>
</dbReference>
<reference evidence="2" key="1">
    <citation type="journal article" date="2011" name="Environ. Microbiol.">
        <title>Genomic insights into the metabolic potential of the polycyclic aromatic hydrocarbon degrading sulfate-reducing Deltaproteobacterium N47.</title>
        <authorList>
            <person name="Bergmann F."/>
            <person name="Selesi D."/>
            <person name="Weinmaier T."/>
            <person name="Tischler P."/>
            <person name="Rattei T."/>
            <person name="Meckenstock R.U."/>
        </authorList>
    </citation>
    <scope>NUCLEOTIDE SEQUENCE</scope>
</reference>
<dbReference type="Pfam" id="PF13596">
    <property type="entry name" value="PAS_10"/>
    <property type="match status" value="1"/>
</dbReference>
<evidence type="ECO:0000259" key="1">
    <source>
        <dbReference type="PROSITE" id="PS50113"/>
    </source>
</evidence>
<name>E1YGD0_9BACT</name>
<proteinExistence type="predicted"/>
<dbReference type="EMBL" id="FR695872">
    <property type="protein sequence ID" value="CBX29624.1"/>
    <property type="molecule type" value="Genomic_DNA"/>
</dbReference>
<dbReference type="InterPro" id="IPR035965">
    <property type="entry name" value="PAS-like_dom_sf"/>
</dbReference>
<dbReference type="Pfam" id="PF00989">
    <property type="entry name" value="PAS"/>
    <property type="match status" value="1"/>
</dbReference>
<dbReference type="SUPFAM" id="SSF55785">
    <property type="entry name" value="PYP-like sensor domain (PAS domain)"/>
    <property type="match status" value="2"/>
</dbReference>
<feature type="domain" description="PAC" evidence="1">
    <location>
        <begin position="1"/>
        <end position="47"/>
    </location>
</feature>